<comment type="caution">
    <text evidence="3">The sequence shown here is derived from an EMBL/GenBank/DDBJ whole genome shotgun (WGS) entry which is preliminary data.</text>
</comment>
<dbReference type="PROSITE" id="PS50082">
    <property type="entry name" value="WD_REPEATS_2"/>
    <property type="match status" value="1"/>
</dbReference>
<protein>
    <submittedName>
        <fullName evidence="3">Uncharacterized protein</fullName>
    </submittedName>
</protein>
<dbReference type="SUPFAM" id="SSF50978">
    <property type="entry name" value="WD40 repeat-like"/>
    <property type="match status" value="1"/>
</dbReference>
<dbReference type="EMBL" id="SNRW01019748">
    <property type="protein sequence ID" value="KAA6366088.1"/>
    <property type="molecule type" value="Genomic_DNA"/>
</dbReference>
<gene>
    <name evidence="3" type="ORF">EZS28_038385</name>
</gene>
<dbReference type="Gene3D" id="2.130.10.10">
    <property type="entry name" value="YVTN repeat-like/Quinoprotein amine dehydrogenase"/>
    <property type="match status" value="1"/>
</dbReference>
<name>A0A5J4U6Y6_9EUKA</name>
<dbReference type="AlphaFoldDB" id="A0A5J4U6Y6"/>
<dbReference type="SMART" id="SM00320">
    <property type="entry name" value="WD40"/>
    <property type="match status" value="2"/>
</dbReference>
<evidence type="ECO:0000313" key="4">
    <source>
        <dbReference type="Proteomes" id="UP000324800"/>
    </source>
</evidence>
<feature type="repeat" description="WD" evidence="1">
    <location>
        <begin position="20"/>
        <end position="53"/>
    </location>
</feature>
<evidence type="ECO:0000256" key="2">
    <source>
        <dbReference type="SAM" id="MobiDB-lite"/>
    </source>
</evidence>
<reference evidence="3 4" key="1">
    <citation type="submission" date="2019-03" db="EMBL/GenBank/DDBJ databases">
        <title>Single cell metagenomics reveals metabolic interactions within the superorganism composed of flagellate Streblomastix strix and complex community of Bacteroidetes bacteria on its surface.</title>
        <authorList>
            <person name="Treitli S.C."/>
            <person name="Kolisko M."/>
            <person name="Husnik F."/>
            <person name="Keeling P."/>
            <person name="Hampl V."/>
        </authorList>
    </citation>
    <scope>NUCLEOTIDE SEQUENCE [LARGE SCALE GENOMIC DNA]</scope>
    <source>
        <strain evidence="3">ST1C</strain>
    </source>
</reference>
<dbReference type="Proteomes" id="UP000324800">
    <property type="component" value="Unassembled WGS sequence"/>
</dbReference>
<sequence length="246" mass="26866">CKDGSIGIIDISTQKYRQVIRSHTECIHSISINPHSSEFATCSSDGTVRVWDLGLITSCERVDDDKVINKDKQKQHFDSNDGIQSRKLQAFALGGCPQIAEMVSSTDMPLALAYCPPNMTSNQSGQNAISQNNNIPSAPLQALRSQNPSSSSSSSSTQLSSTITSAQSLKQTQQQFSTSIQQSSSQQYTNVYAPTQTSTLSLLLPKSTHFLTVGYSSGNICLYDTERQKLVFQMNAAFTPVTFLYL</sequence>
<feature type="non-terminal residue" evidence="3">
    <location>
        <position position="1"/>
    </location>
</feature>
<accession>A0A5J4U6Y6</accession>
<dbReference type="OrthoDB" id="6252103at2759"/>
<proteinExistence type="predicted"/>
<keyword evidence="1" id="KW-0853">WD repeat</keyword>
<dbReference type="InterPro" id="IPR015943">
    <property type="entry name" value="WD40/YVTN_repeat-like_dom_sf"/>
</dbReference>
<feature type="region of interest" description="Disordered" evidence="2">
    <location>
        <begin position="139"/>
        <end position="162"/>
    </location>
</feature>
<dbReference type="Pfam" id="PF00400">
    <property type="entry name" value="WD40"/>
    <property type="match status" value="1"/>
</dbReference>
<organism evidence="3 4">
    <name type="scientific">Streblomastix strix</name>
    <dbReference type="NCBI Taxonomy" id="222440"/>
    <lineage>
        <taxon>Eukaryota</taxon>
        <taxon>Metamonada</taxon>
        <taxon>Preaxostyla</taxon>
        <taxon>Oxymonadida</taxon>
        <taxon>Streblomastigidae</taxon>
        <taxon>Streblomastix</taxon>
    </lineage>
</organism>
<dbReference type="InterPro" id="IPR036322">
    <property type="entry name" value="WD40_repeat_dom_sf"/>
</dbReference>
<dbReference type="InterPro" id="IPR001680">
    <property type="entry name" value="WD40_rpt"/>
</dbReference>
<feature type="compositionally biased region" description="Low complexity" evidence="2">
    <location>
        <begin position="145"/>
        <end position="162"/>
    </location>
</feature>
<dbReference type="PROSITE" id="PS50294">
    <property type="entry name" value="WD_REPEATS_REGION"/>
    <property type="match status" value="1"/>
</dbReference>
<evidence type="ECO:0000256" key="1">
    <source>
        <dbReference type="PROSITE-ProRule" id="PRU00221"/>
    </source>
</evidence>
<evidence type="ECO:0000313" key="3">
    <source>
        <dbReference type="EMBL" id="KAA6366088.1"/>
    </source>
</evidence>